<evidence type="ECO:0000313" key="1">
    <source>
        <dbReference type="EMBL" id="CAB5222336.1"/>
    </source>
</evidence>
<protein>
    <submittedName>
        <fullName evidence="1">Uncharacterized protein</fullName>
    </submittedName>
</protein>
<sequence length="109" mass="12654">MNDIDVLLYLEKIGVHGYTWKELQPLIKKHHGSISGALSKFHEQGMAYMTKIKRKNCAVYIHAMYRNDLSKDLIIDKPRVNKSKQLLKEIVEAFDAGRDLTELINRARE</sequence>
<accession>A0A6J7WWF4</accession>
<proteinExistence type="predicted"/>
<organism evidence="1">
    <name type="scientific">uncultured Caudovirales phage</name>
    <dbReference type="NCBI Taxonomy" id="2100421"/>
    <lineage>
        <taxon>Viruses</taxon>
        <taxon>Duplodnaviria</taxon>
        <taxon>Heunggongvirae</taxon>
        <taxon>Uroviricota</taxon>
        <taxon>Caudoviricetes</taxon>
        <taxon>Peduoviridae</taxon>
        <taxon>Maltschvirus</taxon>
        <taxon>Maltschvirus maltsch</taxon>
    </lineage>
</organism>
<gene>
    <name evidence="1" type="ORF">UFOVP361_136</name>
</gene>
<name>A0A6J7WWF4_9CAUD</name>
<dbReference type="EMBL" id="LR798301">
    <property type="protein sequence ID" value="CAB5222336.1"/>
    <property type="molecule type" value="Genomic_DNA"/>
</dbReference>
<reference evidence="1" key="1">
    <citation type="submission" date="2020-05" db="EMBL/GenBank/DDBJ databases">
        <authorList>
            <person name="Chiriac C."/>
            <person name="Salcher M."/>
            <person name="Ghai R."/>
            <person name="Kavagutti S V."/>
        </authorList>
    </citation>
    <scope>NUCLEOTIDE SEQUENCE</scope>
</reference>